<dbReference type="RefSeq" id="WP_373657138.1">
    <property type="nucleotide sequence ID" value="NZ_JBGUAW010000012.1"/>
</dbReference>
<proteinExistence type="inferred from homology"/>
<accession>A0ABV4TYL6</accession>
<dbReference type="SUPFAM" id="SSF52768">
    <property type="entry name" value="Arginase/deacetylase"/>
    <property type="match status" value="1"/>
</dbReference>
<comment type="caution">
    <text evidence="4">The sequence shown here is derived from an EMBL/GenBank/DDBJ whole genome shotgun (WGS) entry which is preliminary data.</text>
</comment>
<feature type="region of interest" description="Disordered" evidence="2">
    <location>
        <begin position="201"/>
        <end position="221"/>
    </location>
</feature>
<evidence type="ECO:0000313" key="5">
    <source>
        <dbReference type="Proteomes" id="UP001575181"/>
    </source>
</evidence>
<evidence type="ECO:0000256" key="1">
    <source>
        <dbReference type="ARBA" id="ARBA00005947"/>
    </source>
</evidence>
<organism evidence="4 5">
    <name type="scientific">Thiohalorhabdus methylotrophus</name>
    <dbReference type="NCBI Taxonomy" id="3242694"/>
    <lineage>
        <taxon>Bacteria</taxon>
        <taxon>Pseudomonadati</taxon>
        <taxon>Pseudomonadota</taxon>
        <taxon>Gammaproteobacteria</taxon>
        <taxon>Thiohalorhabdales</taxon>
        <taxon>Thiohalorhabdaceae</taxon>
        <taxon>Thiohalorhabdus</taxon>
    </lineage>
</organism>
<protein>
    <submittedName>
        <fullName evidence="4">Acetoin utilization protein AcuC</fullName>
    </submittedName>
</protein>
<dbReference type="InterPro" id="IPR023801">
    <property type="entry name" value="His_deacetylse_dom"/>
</dbReference>
<keyword evidence="5" id="KW-1185">Reference proteome</keyword>
<dbReference type="PANTHER" id="PTHR10625:SF10">
    <property type="entry name" value="HISTONE DEACETYLASE HDAC1"/>
    <property type="match status" value="1"/>
</dbReference>
<gene>
    <name evidence="4" type="ORF">ACERLL_16155</name>
</gene>
<dbReference type="InterPro" id="IPR000286">
    <property type="entry name" value="HDACs"/>
</dbReference>
<reference evidence="4 5" key="1">
    <citation type="submission" date="2024-08" db="EMBL/GenBank/DDBJ databases">
        <title>Whole-genome sequencing of halo(alkali)philic microorganisms from hypersaline lakes.</title>
        <authorList>
            <person name="Sorokin D.Y."/>
            <person name="Merkel A.Y."/>
            <person name="Messina E."/>
            <person name="Yakimov M."/>
        </authorList>
    </citation>
    <scope>NUCLEOTIDE SEQUENCE [LARGE SCALE GENOMIC DNA]</scope>
    <source>
        <strain evidence="4 5">Cl-TMA</strain>
    </source>
</reference>
<dbReference type="InterPro" id="IPR037138">
    <property type="entry name" value="His_deacetylse_dom_sf"/>
</dbReference>
<evidence type="ECO:0000259" key="3">
    <source>
        <dbReference type="Pfam" id="PF00850"/>
    </source>
</evidence>
<evidence type="ECO:0000256" key="2">
    <source>
        <dbReference type="SAM" id="MobiDB-lite"/>
    </source>
</evidence>
<evidence type="ECO:0000313" key="4">
    <source>
        <dbReference type="EMBL" id="MFA9462348.1"/>
    </source>
</evidence>
<dbReference type="PRINTS" id="PR01270">
    <property type="entry name" value="HDASUPER"/>
</dbReference>
<dbReference type="Pfam" id="PF00850">
    <property type="entry name" value="Hist_deacetyl"/>
    <property type="match status" value="1"/>
</dbReference>
<name>A0ABV4TYL6_9GAMM</name>
<dbReference type="PANTHER" id="PTHR10625">
    <property type="entry name" value="HISTONE DEACETYLASE HDAC1-RELATED"/>
    <property type="match status" value="1"/>
</dbReference>
<comment type="similarity">
    <text evidence="1">Belongs to the histone deacetylase family.</text>
</comment>
<dbReference type="Proteomes" id="UP001575181">
    <property type="component" value="Unassembled WGS sequence"/>
</dbReference>
<dbReference type="EMBL" id="JBGUAW010000012">
    <property type="protein sequence ID" value="MFA9462348.1"/>
    <property type="molecule type" value="Genomic_DNA"/>
</dbReference>
<feature type="domain" description="Histone deacetylase" evidence="3">
    <location>
        <begin position="28"/>
        <end position="317"/>
    </location>
</feature>
<sequence length="321" mass="34319">MMGPTAESHAPCLYLGPTLGAYGFSGGHPFGPDRMEAFQKRLNEKGLDARVRICTPVRGDQTLIERFHTAEYVDQVRALSERGRGTLDFGDTPAEPGIFEAASVVVGTAVDAAERLLAGDCPSALVPIGGLHHARRHRASGFCVLNDCGVVIETLKTVHGCTRIAYVDIDAHHGDGVYYAFEADPAVWIADIHQDGRSLFPGTGDASEEGQGEAVGTKLNLPQPPGADTTAFYSAWERVEAHLDRARPEFIILQCGADSMAGDPLAGLAFTPETHRWAASRLLERSKDCRGGLLALGGGGYDRKNLGEAWSEVVAALIEEP</sequence>
<dbReference type="InterPro" id="IPR023696">
    <property type="entry name" value="Ureohydrolase_dom_sf"/>
</dbReference>
<dbReference type="Gene3D" id="3.40.800.20">
    <property type="entry name" value="Histone deacetylase domain"/>
    <property type="match status" value="1"/>
</dbReference>